<sequence>MPHLQLTPGSSRGTDTQRTKNFAKQEFLWFRPGPRRVRGDLRDSGQLRALHSAPGCSCPNQSVPMLEKRTVTFDPCVSVRSLCHSSPFPLPHCFAQELWNGVGSSSALRVGGRWTPPAGTRTLFWREKPGRRGAR</sequence>
<proteinExistence type="predicted"/>
<evidence type="ECO:0000313" key="2">
    <source>
        <dbReference type="Proteomes" id="UP001046870"/>
    </source>
</evidence>
<keyword evidence="2" id="KW-1185">Reference proteome</keyword>
<evidence type="ECO:0000313" key="1">
    <source>
        <dbReference type="EMBL" id="KAG7465302.1"/>
    </source>
</evidence>
<dbReference type="EMBL" id="JAFDVH010000014">
    <property type="protein sequence ID" value="KAG7465302.1"/>
    <property type="molecule type" value="Genomic_DNA"/>
</dbReference>
<name>A0A9D3T7H1_MEGAT</name>
<dbReference type="Proteomes" id="UP001046870">
    <property type="component" value="Chromosome 14"/>
</dbReference>
<protein>
    <submittedName>
        <fullName evidence="1">Uncharacterized protein</fullName>
    </submittedName>
</protein>
<gene>
    <name evidence="1" type="ORF">MATL_G00174920</name>
</gene>
<comment type="caution">
    <text evidence="1">The sequence shown here is derived from an EMBL/GenBank/DDBJ whole genome shotgun (WGS) entry which is preliminary data.</text>
</comment>
<accession>A0A9D3T7H1</accession>
<reference evidence="1" key="1">
    <citation type="submission" date="2021-01" db="EMBL/GenBank/DDBJ databases">
        <authorList>
            <person name="Zahm M."/>
            <person name="Roques C."/>
            <person name="Cabau C."/>
            <person name="Klopp C."/>
            <person name="Donnadieu C."/>
            <person name="Jouanno E."/>
            <person name="Lampietro C."/>
            <person name="Louis A."/>
            <person name="Herpin A."/>
            <person name="Echchiki A."/>
            <person name="Berthelot C."/>
            <person name="Parey E."/>
            <person name="Roest-Crollius H."/>
            <person name="Braasch I."/>
            <person name="Postlethwait J."/>
            <person name="Bobe J."/>
            <person name="Montfort J."/>
            <person name="Bouchez O."/>
            <person name="Begum T."/>
            <person name="Mejri S."/>
            <person name="Adams A."/>
            <person name="Chen W.-J."/>
            <person name="Guiguen Y."/>
        </authorList>
    </citation>
    <scope>NUCLEOTIDE SEQUENCE</scope>
    <source>
        <strain evidence="1">YG-15Mar2019-1</strain>
        <tissue evidence="1">Brain</tissue>
    </source>
</reference>
<organism evidence="1 2">
    <name type="scientific">Megalops atlanticus</name>
    <name type="common">Tarpon</name>
    <name type="synonym">Clupea gigantea</name>
    <dbReference type="NCBI Taxonomy" id="7932"/>
    <lineage>
        <taxon>Eukaryota</taxon>
        <taxon>Metazoa</taxon>
        <taxon>Chordata</taxon>
        <taxon>Craniata</taxon>
        <taxon>Vertebrata</taxon>
        <taxon>Euteleostomi</taxon>
        <taxon>Actinopterygii</taxon>
        <taxon>Neopterygii</taxon>
        <taxon>Teleostei</taxon>
        <taxon>Elopiformes</taxon>
        <taxon>Megalopidae</taxon>
        <taxon>Megalops</taxon>
    </lineage>
</organism>
<dbReference type="AlphaFoldDB" id="A0A9D3T7H1"/>